<dbReference type="Gene3D" id="3.40.50.11820">
    <property type="match status" value="1"/>
</dbReference>
<dbReference type="PANTHER" id="PTHR37316:SF3">
    <property type="entry name" value="TEICHOIC ACID GLYCEROL-PHOSPHATE TRANSFERASE"/>
    <property type="match status" value="1"/>
</dbReference>
<keyword evidence="5" id="KW-0777">Teichoic acid biosynthesis</keyword>
<keyword evidence="4 9" id="KW-0808">Transferase</keyword>
<evidence type="ECO:0000259" key="8">
    <source>
        <dbReference type="Pfam" id="PF00535"/>
    </source>
</evidence>
<dbReference type="GO" id="GO:0005886">
    <property type="term" value="C:plasma membrane"/>
    <property type="evidence" value="ECO:0007669"/>
    <property type="project" value="UniProtKB-SubCell"/>
</dbReference>
<evidence type="ECO:0000256" key="7">
    <source>
        <dbReference type="SAM" id="MobiDB-lite"/>
    </source>
</evidence>
<proteinExistence type="inferred from homology"/>
<feature type="region of interest" description="Disordered" evidence="7">
    <location>
        <begin position="1"/>
        <end position="31"/>
    </location>
</feature>
<evidence type="ECO:0000256" key="1">
    <source>
        <dbReference type="ARBA" id="ARBA00004202"/>
    </source>
</evidence>
<dbReference type="GO" id="GO:0047355">
    <property type="term" value="F:CDP-glycerol glycerophosphotransferase activity"/>
    <property type="evidence" value="ECO:0007669"/>
    <property type="project" value="InterPro"/>
</dbReference>
<feature type="compositionally biased region" description="Low complexity" evidence="7">
    <location>
        <begin position="1"/>
        <end position="22"/>
    </location>
</feature>
<evidence type="ECO:0000256" key="5">
    <source>
        <dbReference type="ARBA" id="ARBA00022944"/>
    </source>
</evidence>
<protein>
    <submittedName>
        <fullName evidence="9">Glycosyltransferase</fullName>
    </submittedName>
</protein>
<dbReference type="CDD" id="cd00761">
    <property type="entry name" value="Glyco_tranf_GTA_type"/>
    <property type="match status" value="1"/>
</dbReference>
<dbReference type="InterPro" id="IPR043149">
    <property type="entry name" value="TagF_N"/>
</dbReference>
<evidence type="ECO:0000313" key="9">
    <source>
        <dbReference type="EMBL" id="TSD62345.1"/>
    </source>
</evidence>
<keyword evidence="6" id="KW-0472">Membrane</keyword>
<dbReference type="EMBL" id="VLNT01000009">
    <property type="protein sequence ID" value="TSD62345.1"/>
    <property type="molecule type" value="Genomic_DNA"/>
</dbReference>
<reference evidence="9 10" key="1">
    <citation type="submission" date="2019-07" db="EMBL/GenBank/DDBJ databases">
        <authorList>
            <person name="Zhao L.H."/>
        </authorList>
    </citation>
    <scope>NUCLEOTIDE SEQUENCE [LARGE SCALE GENOMIC DNA]</scope>
    <source>
        <strain evidence="9 10">Co35</strain>
    </source>
</reference>
<organism evidence="9 10">
    <name type="scientific">Aeromicrobium piscarium</name>
    <dbReference type="NCBI Taxonomy" id="2590901"/>
    <lineage>
        <taxon>Bacteria</taxon>
        <taxon>Bacillati</taxon>
        <taxon>Actinomycetota</taxon>
        <taxon>Actinomycetes</taxon>
        <taxon>Propionibacteriales</taxon>
        <taxon>Nocardioidaceae</taxon>
        <taxon>Aeromicrobium</taxon>
    </lineage>
</organism>
<dbReference type="AlphaFoldDB" id="A0A554S7Q4"/>
<dbReference type="OrthoDB" id="8549922at2"/>
<comment type="subcellular location">
    <subcellularLocation>
        <location evidence="1">Cell membrane</location>
        <topology evidence="1">Peripheral membrane protein</topology>
    </subcellularLocation>
</comment>
<evidence type="ECO:0000256" key="6">
    <source>
        <dbReference type="ARBA" id="ARBA00023136"/>
    </source>
</evidence>
<dbReference type="InterPro" id="IPR051612">
    <property type="entry name" value="Teichoic_Acid_Biosynth"/>
</dbReference>
<gene>
    <name evidence="9" type="ORF">FNM00_11970</name>
</gene>
<keyword evidence="10" id="KW-1185">Reference proteome</keyword>
<dbReference type="Proteomes" id="UP000316988">
    <property type="component" value="Unassembled WGS sequence"/>
</dbReference>
<dbReference type="SUPFAM" id="SSF53448">
    <property type="entry name" value="Nucleotide-diphospho-sugar transferases"/>
    <property type="match status" value="1"/>
</dbReference>
<dbReference type="Gene3D" id="3.90.550.10">
    <property type="entry name" value="Spore Coat Polysaccharide Biosynthesis Protein SpsA, Chain A"/>
    <property type="match status" value="1"/>
</dbReference>
<dbReference type="SUPFAM" id="SSF53756">
    <property type="entry name" value="UDP-Glycosyltransferase/glycogen phosphorylase"/>
    <property type="match status" value="1"/>
</dbReference>
<dbReference type="InterPro" id="IPR001173">
    <property type="entry name" value="Glyco_trans_2-like"/>
</dbReference>
<dbReference type="GO" id="GO:0019350">
    <property type="term" value="P:teichoic acid biosynthetic process"/>
    <property type="evidence" value="ECO:0007669"/>
    <property type="project" value="UniProtKB-KW"/>
</dbReference>
<dbReference type="Pfam" id="PF00535">
    <property type="entry name" value="Glycos_transf_2"/>
    <property type="match status" value="1"/>
</dbReference>
<comment type="similarity">
    <text evidence="2">Belongs to the CDP-glycerol glycerophosphotransferase family.</text>
</comment>
<accession>A0A554S7Q4</accession>
<dbReference type="InterPro" id="IPR029044">
    <property type="entry name" value="Nucleotide-diphossugar_trans"/>
</dbReference>
<dbReference type="InterPro" id="IPR043148">
    <property type="entry name" value="TagF_C"/>
</dbReference>
<sequence length="1277" mass="143215">MDQTRRPPTITSSWTPSTPRRSASMPSTVTRLGRTSTRTTVLHRAGPTIVFPRALGSCAVSNAAQWRTSALDVLAHENLLGARNAARRALWLGEGLRQRVALNVDDAPIVPGLLSVVVPAYGVEAYIEETLDSLSRQDYRSIEIIVVDDGSPDRTRDVVRRYQRRDPRVKMVRKQNQGLGAARNTGIEHARGEFLAFLDSDDTVDRFVYREAVDSLRATGSDFAVTPYRRIVKGQLRSAAWWINEAHARYRPACTLDDFPAIMVNAVAWTKIYRREFWNRQGFSFPAGVLYEDQEVSTRAYAEASSFDVMPRIGLNWRIRDDRSSITQQVVSLRNIVDHWKAAEDSLAVLRDGQVPEAYRERLLQYLNFNMSEFLPQIRAMDDESWDAFRQAVSSLLAQLPPGSWQDVDARAKVMLTLVRQDDRAGALRFLQESGWDRHRFSGNVVGDQIIGNLPLRQNPSLPADAFHLSPEETKLVAILREAHSDVEEGRFTLRVLAFIDGIDCERYPQDVEVTLVDERSGAEVRAAMSREPHPEDALRHTRPYADVGRQSWRASFDIAPLLSGRHWHILVTARVEGLERQRPLGFDARSPMVDPRWVVGDVRYSLLADEDGHLFLASTALDQLAVTSMRVADNTVDVHLVVDDGQVAELSWRDIDDRLSLPRGITPVQGRGQVSVRMALPRTLSDPEGLRQTFVLQARPGRGEWRTLPLRQVTADYDHASGWSVRPHWPSLQLATAGAYGERPVLPGDATLVRHRAAAIVDSIELVDDAIEIGGALLPAGAEADEAVLNVRSQRMPASWQPTGDGRVVLRAPLHHDQWGLGTRSVPTGPQTIGAVTGDDAVGLDVEDALATAFPLEIYSPDLLLIYYRSDETELVANGHAPLPVGDRERGNSIRLREETAALTGVASRPMALFRSLYGEVANDSALATHERLLERGTDLDLVWAVRDGSVPVPPGGRPVLENSREYFEAFRQATYLMVNVHQPDWHERPEGQTIIETFHGYPFKQNGVTWWETLGFTPERIASFFRRAREWDYLVSPAAYATSPLLEFFPDRDPGPTRILEIGYPRNDVLFGERASALRADTRRRLGLRNDQIAVLYGPTFRDYASADDMTAAMVDFLDYQKIIDHFRDRVVILGRGHPFNARSGTELARHVLNVTDYPDINDLIVASDAAVLDYSSLRFDYALTRKPMIFLVPDREQYFAGRTGFIPYEPTAPGPWVDTTEEVIGFLENLEAANRAQAAERERFISTFMELEDGHATDRLLDEVFVPRGHAGGR</sequence>
<keyword evidence="3" id="KW-1003">Cell membrane</keyword>
<dbReference type="Gene3D" id="3.40.50.12580">
    <property type="match status" value="1"/>
</dbReference>
<evidence type="ECO:0000256" key="2">
    <source>
        <dbReference type="ARBA" id="ARBA00010488"/>
    </source>
</evidence>
<comment type="caution">
    <text evidence="9">The sequence shown here is derived from an EMBL/GenBank/DDBJ whole genome shotgun (WGS) entry which is preliminary data.</text>
</comment>
<feature type="domain" description="Glycosyltransferase 2-like" evidence="8">
    <location>
        <begin position="115"/>
        <end position="233"/>
    </location>
</feature>
<dbReference type="InterPro" id="IPR007554">
    <property type="entry name" value="Glycerophosphate_synth"/>
</dbReference>
<evidence type="ECO:0000256" key="4">
    <source>
        <dbReference type="ARBA" id="ARBA00022679"/>
    </source>
</evidence>
<name>A0A554S7Q4_9ACTN</name>
<evidence type="ECO:0000256" key="3">
    <source>
        <dbReference type="ARBA" id="ARBA00022475"/>
    </source>
</evidence>
<dbReference type="Pfam" id="PF04464">
    <property type="entry name" value="Glyphos_transf"/>
    <property type="match status" value="1"/>
</dbReference>
<evidence type="ECO:0000313" key="10">
    <source>
        <dbReference type="Proteomes" id="UP000316988"/>
    </source>
</evidence>
<dbReference type="PANTHER" id="PTHR37316">
    <property type="entry name" value="TEICHOIC ACID GLYCEROL-PHOSPHATE PRIMASE"/>
    <property type="match status" value="1"/>
</dbReference>